<dbReference type="GO" id="GO:0004674">
    <property type="term" value="F:protein serine/threonine kinase activity"/>
    <property type="evidence" value="ECO:0007669"/>
    <property type="project" value="UniProtKB-KW"/>
</dbReference>
<evidence type="ECO:0000256" key="6">
    <source>
        <dbReference type="ARBA" id="ARBA00022840"/>
    </source>
</evidence>
<keyword evidence="6" id="KW-0067">ATP-binding</keyword>
<evidence type="ECO:0000256" key="4">
    <source>
        <dbReference type="ARBA" id="ARBA00022741"/>
    </source>
</evidence>
<evidence type="ECO:0000313" key="11">
    <source>
        <dbReference type="EMBL" id="EHA97940.1"/>
    </source>
</evidence>
<feature type="compositionally biased region" description="Polar residues" evidence="9">
    <location>
        <begin position="221"/>
        <end position="232"/>
    </location>
</feature>
<keyword evidence="2" id="KW-0723">Serine/threonine-protein kinase</keyword>
<dbReference type="GO" id="GO:0005737">
    <property type="term" value="C:cytoplasm"/>
    <property type="evidence" value="ECO:0007669"/>
    <property type="project" value="TreeGrafter"/>
</dbReference>
<dbReference type="Pfam" id="PF00069">
    <property type="entry name" value="Pkinase"/>
    <property type="match status" value="1"/>
</dbReference>
<dbReference type="GO" id="GO:0005524">
    <property type="term" value="F:ATP binding"/>
    <property type="evidence" value="ECO:0007669"/>
    <property type="project" value="UniProtKB-KW"/>
</dbReference>
<name>G5ALN0_HETGA</name>
<dbReference type="EMBL" id="JH165864">
    <property type="protein sequence ID" value="EHA97940.1"/>
    <property type="molecule type" value="Genomic_DNA"/>
</dbReference>
<dbReference type="InterPro" id="IPR051334">
    <property type="entry name" value="SRPK"/>
</dbReference>
<keyword evidence="5 11" id="KW-0418">Kinase</keyword>
<dbReference type="EC" id="2.7.11.1" evidence="1"/>
<keyword evidence="3" id="KW-0808">Transferase</keyword>
<dbReference type="Gene3D" id="1.10.510.10">
    <property type="entry name" value="Transferase(Phosphotransferase) domain 1"/>
    <property type="match status" value="1"/>
</dbReference>
<evidence type="ECO:0000256" key="3">
    <source>
        <dbReference type="ARBA" id="ARBA00022679"/>
    </source>
</evidence>
<organism evidence="11 12">
    <name type="scientific">Heterocephalus glaber</name>
    <name type="common">Naked mole rat</name>
    <dbReference type="NCBI Taxonomy" id="10181"/>
    <lineage>
        <taxon>Eukaryota</taxon>
        <taxon>Metazoa</taxon>
        <taxon>Chordata</taxon>
        <taxon>Craniata</taxon>
        <taxon>Vertebrata</taxon>
        <taxon>Euteleostomi</taxon>
        <taxon>Mammalia</taxon>
        <taxon>Eutheria</taxon>
        <taxon>Euarchontoglires</taxon>
        <taxon>Glires</taxon>
        <taxon>Rodentia</taxon>
        <taxon>Hystricomorpha</taxon>
        <taxon>Bathyergidae</taxon>
        <taxon>Heterocephalus</taxon>
    </lineage>
</organism>
<gene>
    <name evidence="11" type="ORF">GW7_06838</name>
</gene>
<protein>
    <recommendedName>
        <fullName evidence="1">non-specific serine/threonine protein kinase</fullName>
        <ecNumber evidence="1">2.7.11.1</ecNumber>
    </recommendedName>
</protein>
<comment type="catalytic activity">
    <reaction evidence="7">
        <text>L-threonyl-[protein] + ATP = O-phospho-L-threonyl-[protein] + ADP + H(+)</text>
        <dbReference type="Rhea" id="RHEA:46608"/>
        <dbReference type="Rhea" id="RHEA-COMP:11060"/>
        <dbReference type="Rhea" id="RHEA-COMP:11605"/>
        <dbReference type="ChEBI" id="CHEBI:15378"/>
        <dbReference type="ChEBI" id="CHEBI:30013"/>
        <dbReference type="ChEBI" id="CHEBI:30616"/>
        <dbReference type="ChEBI" id="CHEBI:61977"/>
        <dbReference type="ChEBI" id="CHEBI:456216"/>
        <dbReference type="EC" id="2.7.11.1"/>
    </reaction>
</comment>
<dbReference type="AlphaFoldDB" id="G5ALN0"/>
<evidence type="ECO:0000313" key="12">
    <source>
        <dbReference type="Proteomes" id="UP000006813"/>
    </source>
</evidence>
<evidence type="ECO:0000256" key="5">
    <source>
        <dbReference type="ARBA" id="ARBA00022777"/>
    </source>
</evidence>
<evidence type="ECO:0000256" key="1">
    <source>
        <dbReference type="ARBA" id="ARBA00012513"/>
    </source>
</evidence>
<reference evidence="11 12" key="1">
    <citation type="journal article" date="2011" name="Nature">
        <title>Genome sequencing reveals insights into physiology and longevity of the naked mole rat.</title>
        <authorList>
            <person name="Kim E.B."/>
            <person name="Fang X."/>
            <person name="Fushan A.A."/>
            <person name="Huang Z."/>
            <person name="Lobanov A.V."/>
            <person name="Han L."/>
            <person name="Marino S.M."/>
            <person name="Sun X."/>
            <person name="Turanov A.A."/>
            <person name="Yang P."/>
            <person name="Yim S.H."/>
            <person name="Zhao X."/>
            <person name="Kasaikina M.V."/>
            <person name="Stoletzki N."/>
            <person name="Peng C."/>
            <person name="Polak P."/>
            <person name="Xiong Z."/>
            <person name="Kiezun A."/>
            <person name="Zhu Y."/>
            <person name="Chen Y."/>
            <person name="Kryukov G.V."/>
            <person name="Zhang Q."/>
            <person name="Peshkin L."/>
            <person name="Yang L."/>
            <person name="Bronson R.T."/>
            <person name="Buffenstein R."/>
            <person name="Wang B."/>
            <person name="Han C."/>
            <person name="Li Q."/>
            <person name="Chen L."/>
            <person name="Zhao W."/>
            <person name="Sunyaev S.R."/>
            <person name="Park T.J."/>
            <person name="Zhang G."/>
            <person name="Wang J."/>
            <person name="Gladyshev V.N."/>
        </authorList>
    </citation>
    <scope>NUCLEOTIDE SEQUENCE [LARGE SCALE GENOMIC DNA]</scope>
</reference>
<dbReference type="GO" id="GO:0005634">
    <property type="term" value="C:nucleus"/>
    <property type="evidence" value="ECO:0007669"/>
    <property type="project" value="TreeGrafter"/>
</dbReference>
<sequence length="438" mass="49660">MVLQLIDDFKISGMNGIHEIEELEREAERKIIEENISSSVPSNEQDDEFRREVKLKAELEETAEEENAKDNGEAEDQEEKEDAEKENEKDEDDVDQELGNIDPTWIESPKTNGHIENGPFLLEQQLEDEEDDEDDSPNPEEYNLMSQMQKAITHIAAPMNNSMVNCQTDNIRFQSPSIQSFPPHCFLGLQNLWPGACSVLSEGSSLTEQEESSPPHDRSRTVSAPSTGNLPKTKTQAADLLVNLLDPLNADKIRVKLADLGNACRVHKHFTEDIQTHQYRSIEVLIGAGFSTLADIWSTACMAFELATGDYLFEPLSGKDYSRDEDHIAHIVELLGSIPRHLAPFGKYSLEFFNHRGELGHITKLKPWSLSDVLVEKYGWQHEDDAVYRFPHPDVRNGSRKTSLCWRMPSTSMVEFLAKLQIHRSELASVFQCIGPKW</sequence>
<accession>G5ALN0</accession>
<dbReference type="GO" id="GO:0050684">
    <property type="term" value="P:regulation of mRNA processing"/>
    <property type="evidence" value="ECO:0007669"/>
    <property type="project" value="TreeGrafter"/>
</dbReference>
<evidence type="ECO:0000256" key="8">
    <source>
        <dbReference type="ARBA" id="ARBA00048679"/>
    </source>
</evidence>
<dbReference type="PANTHER" id="PTHR47634:SF6">
    <property type="entry name" value="SRSF PROTEIN KINASE 2"/>
    <property type="match status" value="1"/>
</dbReference>
<dbReference type="InParanoid" id="G5ALN0"/>
<dbReference type="FunFam" id="1.10.510.10:FF:000491">
    <property type="entry name" value="SRSF protein kinase 2 isoform X1"/>
    <property type="match status" value="1"/>
</dbReference>
<dbReference type="STRING" id="10181.G5ALN0"/>
<feature type="domain" description="Protein kinase" evidence="10">
    <location>
        <begin position="184"/>
        <end position="434"/>
    </location>
</feature>
<feature type="region of interest" description="Disordered" evidence="9">
    <location>
        <begin position="204"/>
        <end position="232"/>
    </location>
</feature>
<dbReference type="GO" id="GO:0000245">
    <property type="term" value="P:spliceosomal complex assembly"/>
    <property type="evidence" value="ECO:0007669"/>
    <property type="project" value="TreeGrafter"/>
</dbReference>
<evidence type="ECO:0000256" key="9">
    <source>
        <dbReference type="SAM" id="MobiDB-lite"/>
    </source>
</evidence>
<evidence type="ECO:0000256" key="2">
    <source>
        <dbReference type="ARBA" id="ARBA00022527"/>
    </source>
</evidence>
<dbReference type="SUPFAM" id="SSF56112">
    <property type="entry name" value="Protein kinase-like (PK-like)"/>
    <property type="match status" value="1"/>
</dbReference>
<keyword evidence="4" id="KW-0547">Nucleotide-binding</keyword>
<feature type="region of interest" description="Disordered" evidence="9">
    <location>
        <begin position="34"/>
        <end position="116"/>
    </location>
</feature>
<dbReference type="Proteomes" id="UP000006813">
    <property type="component" value="Unassembled WGS sequence"/>
</dbReference>
<dbReference type="SMART" id="SM00220">
    <property type="entry name" value="S_TKc"/>
    <property type="match status" value="1"/>
</dbReference>
<proteinExistence type="predicted"/>
<evidence type="ECO:0000259" key="10">
    <source>
        <dbReference type="SMART" id="SM00220"/>
    </source>
</evidence>
<dbReference type="InterPro" id="IPR000719">
    <property type="entry name" value="Prot_kinase_dom"/>
</dbReference>
<dbReference type="InterPro" id="IPR011009">
    <property type="entry name" value="Kinase-like_dom_sf"/>
</dbReference>
<comment type="catalytic activity">
    <reaction evidence="8">
        <text>L-seryl-[protein] + ATP = O-phospho-L-seryl-[protein] + ADP + H(+)</text>
        <dbReference type="Rhea" id="RHEA:17989"/>
        <dbReference type="Rhea" id="RHEA-COMP:9863"/>
        <dbReference type="Rhea" id="RHEA-COMP:11604"/>
        <dbReference type="ChEBI" id="CHEBI:15378"/>
        <dbReference type="ChEBI" id="CHEBI:29999"/>
        <dbReference type="ChEBI" id="CHEBI:30616"/>
        <dbReference type="ChEBI" id="CHEBI:83421"/>
        <dbReference type="ChEBI" id="CHEBI:456216"/>
        <dbReference type="EC" id="2.7.11.1"/>
    </reaction>
</comment>
<dbReference type="GO" id="GO:0035556">
    <property type="term" value="P:intracellular signal transduction"/>
    <property type="evidence" value="ECO:0007669"/>
    <property type="project" value="TreeGrafter"/>
</dbReference>
<dbReference type="PANTHER" id="PTHR47634">
    <property type="entry name" value="PROTEIN KINASE DOMAIN-CONTAINING PROTEIN-RELATED"/>
    <property type="match status" value="1"/>
</dbReference>
<evidence type="ECO:0000256" key="7">
    <source>
        <dbReference type="ARBA" id="ARBA00047899"/>
    </source>
</evidence>
<feature type="compositionally biased region" description="Basic and acidic residues" evidence="9">
    <location>
        <begin position="48"/>
        <end position="59"/>
    </location>
</feature>